<dbReference type="OrthoDB" id="276546at2759"/>
<evidence type="ECO:0000259" key="1">
    <source>
        <dbReference type="Pfam" id="PF00724"/>
    </source>
</evidence>
<dbReference type="GeneID" id="54299301"/>
<evidence type="ECO:0000313" key="3">
    <source>
        <dbReference type="Proteomes" id="UP000799438"/>
    </source>
</evidence>
<evidence type="ECO:0000313" key="2">
    <source>
        <dbReference type="EMBL" id="KAF2145831.1"/>
    </source>
</evidence>
<dbReference type="SUPFAM" id="SSF51395">
    <property type="entry name" value="FMN-linked oxidoreductases"/>
    <property type="match status" value="1"/>
</dbReference>
<feature type="domain" description="NADH:flavin oxidoreductase/NADH oxidase N-terminal" evidence="1">
    <location>
        <begin position="7"/>
        <end position="349"/>
    </location>
</feature>
<dbReference type="PANTHER" id="PTHR22893:SF91">
    <property type="entry name" value="NADPH DEHYDROGENASE 2-RELATED"/>
    <property type="match status" value="1"/>
</dbReference>
<dbReference type="AlphaFoldDB" id="A0A6A6BT95"/>
<protein>
    <recommendedName>
        <fullName evidence="1">NADH:flavin oxidoreductase/NADH oxidase N-terminal domain-containing protein</fullName>
    </recommendedName>
</protein>
<dbReference type="InterPro" id="IPR045247">
    <property type="entry name" value="Oye-like"/>
</dbReference>
<dbReference type="EMBL" id="ML995477">
    <property type="protein sequence ID" value="KAF2145831.1"/>
    <property type="molecule type" value="Genomic_DNA"/>
</dbReference>
<sequence>MASANSKLFKPIKIGVSELEHRIVMAPLTRFRATDEYVPTNLMAQYYAQRAVTPGTLILGEAAVISPRAGGYSNVPGLWTDEQLAGWKVITDAIHAKGCKIWAQLWAIGRPAYPDPDGSGGAVKNDDFDFENDYVSASDVPMAKGLPAPRPLKEEEIYSFISDYASAAKAAIEKGGFDAHTNGAPSYLIDQFTQDVSNKRTDAWGGSIEKRSRFCIEVTKAVVQAVGAERVGIRLSPWSTFQGMRMADPIPQFTYLITSLRKLDLAFLELLEPRVAAIIDRDPHDDSLAFALKAWGPDRPVLLSGGFKTPASAYDAVDATYRDYEAAVVFGRLFISTPDLVFRVKKRIALTPYDRSTFYKQKYMLPEPGYVDYPYSREFVEEFGLPAEA</sequence>
<name>A0A6A6BT95_9PEZI</name>
<proteinExistence type="predicted"/>
<dbReference type="Pfam" id="PF00724">
    <property type="entry name" value="Oxidored_FMN"/>
    <property type="match status" value="1"/>
</dbReference>
<dbReference type="RefSeq" id="XP_033401543.1">
    <property type="nucleotide sequence ID" value="XM_033541804.1"/>
</dbReference>
<dbReference type="PANTHER" id="PTHR22893">
    <property type="entry name" value="NADH OXIDOREDUCTASE-RELATED"/>
    <property type="match status" value="1"/>
</dbReference>
<dbReference type="Gene3D" id="3.20.20.70">
    <property type="entry name" value="Aldolase class I"/>
    <property type="match status" value="1"/>
</dbReference>
<accession>A0A6A6BT95</accession>
<gene>
    <name evidence="2" type="ORF">K452DRAFT_295392</name>
</gene>
<organism evidence="2 3">
    <name type="scientific">Aplosporella prunicola CBS 121167</name>
    <dbReference type="NCBI Taxonomy" id="1176127"/>
    <lineage>
        <taxon>Eukaryota</taxon>
        <taxon>Fungi</taxon>
        <taxon>Dikarya</taxon>
        <taxon>Ascomycota</taxon>
        <taxon>Pezizomycotina</taxon>
        <taxon>Dothideomycetes</taxon>
        <taxon>Dothideomycetes incertae sedis</taxon>
        <taxon>Botryosphaeriales</taxon>
        <taxon>Aplosporellaceae</taxon>
        <taxon>Aplosporella</taxon>
    </lineage>
</organism>
<dbReference type="InterPro" id="IPR013785">
    <property type="entry name" value="Aldolase_TIM"/>
</dbReference>
<dbReference type="CDD" id="cd02933">
    <property type="entry name" value="OYE_like_FMN"/>
    <property type="match status" value="1"/>
</dbReference>
<keyword evidence="3" id="KW-1185">Reference proteome</keyword>
<dbReference type="InterPro" id="IPR001155">
    <property type="entry name" value="OxRdtase_FMN_N"/>
</dbReference>
<reference evidence="2" key="1">
    <citation type="journal article" date="2020" name="Stud. Mycol.">
        <title>101 Dothideomycetes genomes: a test case for predicting lifestyles and emergence of pathogens.</title>
        <authorList>
            <person name="Haridas S."/>
            <person name="Albert R."/>
            <person name="Binder M."/>
            <person name="Bloem J."/>
            <person name="Labutti K."/>
            <person name="Salamov A."/>
            <person name="Andreopoulos B."/>
            <person name="Baker S."/>
            <person name="Barry K."/>
            <person name="Bills G."/>
            <person name="Bluhm B."/>
            <person name="Cannon C."/>
            <person name="Castanera R."/>
            <person name="Culley D."/>
            <person name="Daum C."/>
            <person name="Ezra D."/>
            <person name="Gonzalez J."/>
            <person name="Henrissat B."/>
            <person name="Kuo A."/>
            <person name="Liang C."/>
            <person name="Lipzen A."/>
            <person name="Lutzoni F."/>
            <person name="Magnuson J."/>
            <person name="Mondo S."/>
            <person name="Nolan M."/>
            <person name="Ohm R."/>
            <person name="Pangilinan J."/>
            <person name="Park H.-J."/>
            <person name="Ramirez L."/>
            <person name="Alfaro M."/>
            <person name="Sun H."/>
            <person name="Tritt A."/>
            <person name="Yoshinaga Y."/>
            <person name="Zwiers L.-H."/>
            <person name="Turgeon B."/>
            <person name="Goodwin S."/>
            <person name="Spatafora J."/>
            <person name="Crous P."/>
            <person name="Grigoriev I."/>
        </authorList>
    </citation>
    <scope>NUCLEOTIDE SEQUENCE</scope>
    <source>
        <strain evidence="2">CBS 121167</strain>
    </source>
</reference>
<dbReference type="GO" id="GO:0010181">
    <property type="term" value="F:FMN binding"/>
    <property type="evidence" value="ECO:0007669"/>
    <property type="project" value="InterPro"/>
</dbReference>
<dbReference type="GO" id="GO:0003959">
    <property type="term" value="F:NADPH dehydrogenase activity"/>
    <property type="evidence" value="ECO:0007669"/>
    <property type="project" value="TreeGrafter"/>
</dbReference>
<dbReference type="Proteomes" id="UP000799438">
    <property type="component" value="Unassembled WGS sequence"/>
</dbReference>